<keyword evidence="3 5" id="KW-0697">Rotamase</keyword>
<dbReference type="InterPro" id="IPR001179">
    <property type="entry name" value="PPIase_FKBP_dom"/>
</dbReference>
<dbReference type="InterPro" id="IPR046357">
    <property type="entry name" value="PPIase_dom_sf"/>
</dbReference>
<evidence type="ECO:0000256" key="5">
    <source>
        <dbReference type="PROSITE-ProRule" id="PRU00277"/>
    </source>
</evidence>
<evidence type="ECO:0000256" key="1">
    <source>
        <dbReference type="ARBA" id="ARBA00000971"/>
    </source>
</evidence>
<comment type="caution">
    <text evidence="8">The sequence shown here is derived from an EMBL/GenBank/DDBJ whole genome shotgun (WGS) entry which is preliminary data.</text>
</comment>
<feature type="compositionally biased region" description="Basic and acidic residues" evidence="6">
    <location>
        <begin position="114"/>
        <end position="129"/>
    </location>
</feature>
<organism evidence="8 9">
    <name type="scientific">Hibiscus syriacus</name>
    <name type="common">Rose of Sharon</name>
    <dbReference type="NCBI Taxonomy" id="106335"/>
    <lineage>
        <taxon>Eukaryota</taxon>
        <taxon>Viridiplantae</taxon>
        <taxon>Streptophyta</taxon>
        <taxon>Embryophyta</taxon>
        <taxon>Tracheophyta</taxon>
        <taxon>Spermatophyta</taxon>
        <taxon>Magnoliopsida</taxon>
        <taxon>eudicotyledons</taxon>
        <taxon>Gunneridae</taxon>
        <taxon>Pentapetalae</taxon>
        <taxon>rosids</taxon>
        <taxon>malvids</taxon>
        <taxon>Malvales</taxon>
        <taxon>Malvaceae</taxon>
        <taxon>Malvoideae</taxon>
        <taxon>Hibiscus</taxon>
    </lineage>
</organism>
<dbReference type="EC" id="5.2.1.8" evidence="2 5"/>
<dbReference type="Pfam" id="PF00254">
    <property type="entry name" value="FKBP_C"/>
    <property type="match status" value="1"/>
</dbReference>
<dbReference type="PANTHER" id="PTHR43811">
    <property type="entry name" value="FKBP-TYPE PEPTIDYL-PROLYL CIS-TRANS ISOMERASE FKPA"/>
    <property type="match status" value="1"/>
</dbReference>
<evidence type="ECO:0000313" key="9">
    <source>
        <dbReference type="Proteomes" id="UP000436088"/>
    </source>
</evidence>
<feature type="region of interest" description="Disordered" evidence="6">
    <location>
        <begin position="223"/>
        <end position="246"/>
    </location>
</feature>
<name>A0A6A3BUT8_HIBSY</name>
<comment type="catalytic activity">
    <reaction evidence="1 5">
        <text>[protein]-peptidylproline (omega=180) = [protein]-peptidylproline (omega=0)</text>
        <dbReference type="Rhea" id="RHEA:16237"/>
        <dbReference type="Rhea" id="RHEA-COMP:10747"/>
        <dbReference type="Rhea" id="RHEA-COMP:10748"/>
        <dbReference type="ChEBI" id="CHEBI:83833"/>
        <dbReference type="ChEBI" id="CHEBI:83834"/>
        <dbReference type="EC" id="5.2.1.8"/>
    </reaction>
</comment>
<feature type="region of interest" description="Disordered" evidence="6">
    <location>
        <begin position="99"/>
        <end position="197"/>
    </location>
</feature>
<evidence type="ECO:0000313" key="8">
    <source>
        <dbReference type="EMBL" id="KAE8720620.1"/>
    </source>
</evidence>
<evidence type="ECO:0000256" key="4">
    <source>
        <dbReference type="ARBA" id="ARBA00023235"/>
    </source>
</evidence>
<keyword evidence="9" id="KW-1185">Reference proteome</keyword>
<dbReference type="SUPFAM" id="SSF54534">
    <property type="entry name" value="FKBP-like"/>
    <property type="match status" value="1"/>
</dbReference>
<dbReference type="Gene3D" id="3.10.50.40">
    <property type="match status" value="1"/>
</dbReference>
<dbReference type="EMBL" id="VEPZ02000697">
    <property type="protein sequence ID" value="KAE8720620.1"/>
    <property type="molecule type" value="Genomic_DNA"/>
</dbReference>
<keyword evidence="4 5" id="KW-0413">Isomerase</keyword>
<dbReference type="Proteomes" id="UP000436088">
    <property type="component" value="Unassembled WGS sequence"/>
</dbReference>
<dbReference type="AlphaFoldDB" id="A0A6A3BUT8"/>
<feature type="compositionally biased region" description="Basic and acidic residues" evidence="6">
    <location>
        <begin position="225"/>
        <end position="238"/>
    </location>
</feature>
<protein>
    <recommendedName>
        <fullName evidence="2 5">peptidylprolyl isomerase</fullName>
        <ecNumber evidence="2 5">5.2.1.8</ecNumber>
    </recommendedName>
</protein>
<proteinExistence type="predicted"/>
<dbReference type="InterPro" id="IPR041232">
    <property type="entry name" value="NPL"/>
</dbReference>
<evidence type="ECO:0000256" key="6">
    <source>
        <dbReference type="SAM" id="MobiDB-lite"/>
    </source>
</evidence>
<evidence type="ECO:0000259" key="7">
    <source>
        <dbReference type="PROSITE" id="PS50059"/>
    </source>
</evidence>
<evidence type="ECO:0000256" key="2">
    <source>
        <dbReference type="ARBA" id="ARBA00013194"/>
    </source>
</evidence>
<dbReference type="PROSITE" id="PS50059">
    <property type="entry name" value="FKBP_PPIASE"/>
    <property type="match status" value="1"/>
</dbReference>
<dbReference type="PANTHER" id="PTHR43811:SF48">
    <property type="entry name" value="PEPTIDYL-PROLYL CIS-TRANS ISOMERASE FKBP43"/>
    <property type="match status" value="1"/>
</dbReference>
<dbReference type="Gene3D" id="2.60.120.340">
    <property type="entry name" value="Nucleoplasmin core domain"/>
    <property type="match status" value="1"/>
</dbReference>
<evidence type="ECO:0000256" key="3">
    <source>
        <dbReference type="ARBA" id="ARBA00023110"/>
    </source>
</evidence>
<feature type="compositionally biased region" description="Basic and acidic residues" evidence="6">
    <location>
        <begin position="364"/>
        <end position="378"/>
    </location>
</feature>
<dbReference type="GO" id="GO:0003755">
    <property type="term" value="F:peptidyl-prolyl cis-trans isomerase activity"/>
    <property type="evidence" value="ECO:0007669"/>
    <property type="project" value="UniProtKB-KW"/>
</dbReference>
<feature type="compositionally biased region" description="Basic residues" evidence="6">
    <location>
        <begin position="164"/>
        <end position="178"/>
    </location>
</feature>
<feature type="region of interest" description="Disordered" evidence="6">
    <location>
        <begin position="344"/>
        <end position="423"/>
    </location>
</feature>
<dbReference type="Pfam" id="PF17800">
    <property type="entry name" value="NPL"/>
    <property type="match status" value="1"/>
</dbReference>
<reference evidence="8" key="1">
    <citation type="submission" date="2019-09" db="EMBL/GenBank/DDBJ databases">
        <title>Draft genome information of white flower Hibiscus syriacus.</title>
        <authorList>
            <person name="Kim Y.-M."/>
        </authorList>
    </citation>
    <scope>NUCLEOTIDE SEQUENCE [LARGE SCALE GENOMIC DNA]</scope>
    <source>
        <strain evidence="8">YM2019G1</strain>
    </source>
</reference>
<sequence>MAFWGIEVKPGKPFTHAPLNARLHLSQATLGMGNGVQKSIVQCNVGNSRPVFLCSLFPDLADCCQLNLEFEESDEVVFSVIGPRTVHLTGYYLGPASLDHHRSDESEPYGEDIAETKPEKTKISEESDHGGSFIDDDDDPQAFSSAEEFPAGLGSNEELQGLKFKGRRGKHRKLRKKYQKSESDNGSSQKRDFTNVVAPRELLNSEAEDALPLSSLFSVKCTSKGGKDDIGGEARKETGNCNNNETEDNATVLEGINGVQLERESGIRNVDNLEELVKEEKLSEGDHCVVEEVMMEQTDQDQKLASNEKCQSDNLLLTPSQVGTDDGAKLNCKRRIRFEDNDTKTDEVLENGSNLNPVIEDVPMEDKETQNKVNDDHSKKRKKKRRCKDEGEEDATKMEPPVLSSPTKEQSVVDSKDKNTNNQEIQLSNGIIIEEMEMGKPNGKIVSLGKKACSLSMMVRVHYTLKLKDSGEVIDSSADKGHLTFRLAEGKVPELWKVGLDGMRVGGKRRLKVPPSVSFTKEGTSEDIPPNSWLVFEAELLKVR</sequence>
<gene>
    <name evidence="8" type="ORF">F3Y22_tig00018827pilonHSYRG00001</name>
</gene>
<feature type="compositionally biased region" description="Basic and acidic residues" evidence="6">
    <location>
        <begin position="179"/>
        <end position="193"/>
    </location>
</feature>
<feature type="compositionally biased region" description="Polar residues" evidence="6">
    <location>
        <begin position="404"/>
        <end position="413"/>
    </location>
</feature>
<accession>A0A6A3BUT8</accession>
<feature type="domain" description="PPIase FKBP-type" evidence="7">
    <location>
        <begin position="456"/>
        <end position="544"/>
    </location>
</feature>